<evidence type="ECO:0000313" key="2">
    <source>
        <dbReference type="EMBL" id="KAK1295161.1"/>
    </source>
</evidence>
<dbReference type="Proteomes" id="UP001180020">
    <property type="component" value="Unassembled WGS sequence"/>
</dbReference>
<reference evidence="2" key="1">
    <citation type="journal article" date="2023" name="Nat. Commun.">
        <title>Diploid and tetraploid genomes of Acorus and the evolution of monocots.</title>
        <authorList>
            <person name="Ma L."/>
            <person name="Liu K.W."/>
            <person name="Li Z."/>
            <person name="Hsiao Y.Y."/>
            <person name="Qi Y."/>
            <person name="Fu T."/>
            <person name="Tang G.D."/>
            <person name="Zhang D."/>
            <person name="Sun W.H."/>
            <person name="Liu D.K."/>
            <person name="Li Y."/>
            <person name="Chen G.Z."/>
            <person name="Liu X.D."/>
            <person name="Liao X.Y."/>
            <person name="Jiang Y.T."/>
            <person name="Yu X."/>
            <person name="Hao Y."/>
            <person name="Huang J."/>
            <person name="Zhao X.W."/>
            <person name="Ke S."/>
            <person name="Chen Y.Y."/>
            <person name="Wu W.L."/>
            <person name="Hsu J.L."/>
            <person name="Lin Y.F."/>
            <person name="Huang M.D."/>
            <person name="Li C.Y."/>
            <person name="Huang L."/>
            <person name="Wang Z.W."/>
            <person name="Zhao X."/>
            <person name="Zhong W.Y."/>
            <person name="Peng D.H."/>
            <person name="Ahmad S."/>
            <person name="Lan S."/>
            <person name="Zhang J.S."/>
            <person name="Tsai W.C."/>
            <person name="Van de Peer Y."/>
            <person name="Liu Z.J."/>
        </authorList>
    </citation>
    <scope>NUCLEOTIDE SEQUENCE</scope>
    <source>
        <strain evidence="2">CP</strain>
    </source>
</reference>
<protein>
    <submittedName>
        <fullName evidence="2">Uncharacterized protein</fullName>
    </submittedName>
</protein>
<accession>A0AAV9D0W1</accession>
<feature type="region of interest" description="Disordered" evidence="1">
    <location>
        <begin position="21"/>
        <end position="53"/>
    </location>
</feature>
<sequence length="53" mass="5961">MDVGLWASRVHSSNYLSTVQVSRLSSEEEVSENRLTETQFNSTSEGTERAKRA</sequence>
<dbReference type="EMBL" id="JAUJYO010000016">
    <property type="protein sequence ID" value="KAK1295161.1"/>
    <property type="molecule type" value="Genomic_DNA"/>
</dbReference>
<proteinExistence type="predicted"/>
<organism evidence="2 3">
    <name type="scientific">Acorus calamus</name>
    <name type="common">Sweet flag</name>
    <dbReference type="NCBI Taxonomy" id="4465"/>
    <lineage>
        <taxon>Eukaryota</taxon>
        <taxon>Viridiplantae</taxon>
        <taxon>Streptophyta</taxon>
        <taxon>Embryophyta</taxon>
        <taxon>Tracheophyta</taxon>
        <taxon>Spermatophyta</taxon>
        <taxon>Magnoliopsida</taxon>
        <taxon>Liliopsida</taxon>
        <taxon>Acoraceae</taxon>
        <taxon>Acorus</taxon>
    </lineage>
</organism>
<dbReference type="AlphaFoldDB" id="A0AAV9D0W1"/>
<evidence type="ECO:0000256" key="1">
    <source>
        <dbReference type="SAM" id="MobiDB-lite"/>
    </source>
</evidence>
<evidence type="ECO:0000313" key="3">
    <source>
        <dbReference type="Proteomes" id="UP001180020"/>
    </source>
</evidence>
<gene>
    <name evidence="2" type="ORF">QJS10_CPA16g00409</name>
</gene>
<comment type="caution">
    <text evidence="2">The sequence shown here is derived from an EMBL/GenBank/DDBJ whole genome shotgun (WGS) entry which is preliminary data.</text>
</comment>
<keyword evidence="3" id="KW-1185">Reference proteome</keyword>
<reference evidence="2" key="2">
    <citation type="submission" date="2023-06" db="EMBL/GenBank/DDBJ databases">
        <authorList>
            <person name="Ma L."/>
            <person name="Liu K.-W."/>
            <person name="Li Z."/>
            <person name="Hsiao Y.-Y."/>
            <person name="Qi Y."/>
            <person name="Fu T."/>
            <person name="Tang G."/>
            <person name="Zhang D."/>
            <person name="Sun W.-H."/>
            <person name="Liu D.-K."/>
            <person name="Li Y."/>
            <person name="Chen G.-Z."/>
            <person name="Liu X.-D."/>
            <person name="Liao X.-Y."/>
            <person name="Jiang Y.-T."/>
            <person name="Yu X."/>
            <person name="Hao Y."/>
            <person name="Huang J."/>
            <person name="Zhao X.-W."/>
            <person name="Ke S."/>
            <person name="Chen Y.-Y."/>
            <person name="Wu W.-L."/>
            <person name="Hsu J.-L."/>
            <person name="Lin Y.-F."/>
            <person name="Huang M.-D."/>
            <person name="Li C.-Y."/>
            <person name="Huang L."/>
            <person name="Wang Z.-W."/>
            <person name="Zhao X."/>
            <person name="Zhong W.-Y."/>
            <person name="Peng D.-H."/>
            <person name="Ahmad S."/>
            <person name="Lan S."/>
            <person name="Zhang J.-S."/>
            <person name="Tsai W.-C."/>
            <person name="Van De Peer Y."/>
            <person name="Liu Z.-J."/>
        </authorList>
    </citation>
    <scope>NUCLEOTIDE SEQUENCE</scope>
    <source>
        <strain evidence="2">CP</strain>
        <tissue evidence="2">Leaves</tissue>
    </source>
</reference>
<feature type="compositionally biased region" description="Polar residues" evidence="1">
    <location>
        <begin position="36"/>
        <end position="45"/>
    </location>
</feature>
<name>A0AAV9D0W1_ACOCL</name>